<gene>
    <name evidence="5" type="ORF">CINCED_3A024906</name>
</gene>
<dbReference type="Pfam" id="PF10545">
    <property type="entry name" value="MADF_DNA_bdg"/>
    <property type="match status" value="1"/>
</dbReference>
<keyword evidence="6" id="KW-1185">Reference proteome</keyword>
<feature type="region of interest" description="Disordered" evidence="2">
    <location>
        <begin position="229"/>
        <end position="262"/>
    </location>
</feature>
<evidence type="ECO:0000256" key="1">
    <source>
        <dbReference type="PROSITE-ProRule" id="PRU00371"/>
    </source>
</evidence>
<evidence type="ECO:0000259" key="3">
    <source>
        <dbReference type="PROSITE" id="PS51029"/>
    </source>
</evidence>
<dbReference type="Pfam" id="PF02944">
    <property type="entry name" value="BESS"/>
    <property type="match status" value="1"/>
</dbReference>
<comment type="subcellular location">
    <subcellularLocation>
        <location evidence="1">Nucleus</location>
    </subcellularLocation>
</comment>
<dbReference type="InterPro" id="IPR039353">
    <property type="entry name" value="TF_Adf1"/>
</dbReference>
<dbReference type="EMBL" id="CABPRJ010002388">
    <property type="protein sequence ID" value="VVC44867.1"/>
    <property type="molecule type" value="Genomic_DNA"/>
</dbReference>
<evidence type="ECO:0000313" key="5">
    <source>
        <dbReference type="EMBL" id="VVC44867.1"/>
    </source>
</evidence>
<organism evidence="5 6">
    <name type="scientific">Cinara cedri</name>
    <dbReference type="NCBI Taxonomy" id="506608"/>
    <lineage>
        <taxon>Eukaryota</taxon>
        <taxon>Metazoa</taxon>
        <taxon>Ecdysozoa</taxon>
        <taxon>Arthropoda</taxon>
        <taxon>Hexapoda</taxon>
        <taxon>Insecta</taxon>
        <taxon>Pterygota</taxon>
        <taxon>Neoptera</taxon>
        <taxon>Paraneoptera</taxon>
        <taxon>Hemiptera</taxon>
        <taxon>Sternorrhyncha</taxon>
        <taxon>Aphidomorpha</taxon>
        <taxon>Aphidoidea</taxon>
        <taxon>Aphididae</taxon>
        <taxon>Lachninae</taxon>
        <taxon>Cinara</taxon>
    </lineage>
</organism>
<feature type="compositionally biased region" description="Low complexity" evidence="2">
    <location>
        <begin position="248"/>
        <end position="262"/>
    </location>
</feature>
<dbReference type="PANTHER" id="PTHR12243:SF67">
    <property type="entry name" value="COREPRESSOR OF PANGOLIN, ISOFORM A-RELATED"/>
    <property type="match status" value="1"/>
</dbReference>
<feature type="compositionally biased region" description="Polar residues" evidence="2">
    <location>
        <begin position="229"/>
        <end position="240"/>
    </location>
</feature>
<sequence>MAAHNIDCELLIKEVQKRPSLWNSTDKNYKDKTKKNKAWCEIALSFIIDFQEKNESEQKIILQDLTSKWRTIRDNYIRYLKKQNKCKISGSATSKIRQYIYGEQLSFLRKNKESRITDSSYVKTEEDGSANFDGIEVDSVTREDDINHEITATTSNENSTNKRKKPSVEHTLIDFMNSHKAAKKTYENDEDLAFFYSLLSSVKSLTMDEKFTFRMQTMQLLQNIKKLKQSQSDNTPSINVLANVRPPSSSSTVSHHSQFSDE</sequence>
<dbReference type="GO" id="GO:0003677">
    <property type="term" value="F:DNA binding"/>
    <property type="evidence" value="ECO:0007669"/>
    <property type="project" value="InterPro"/>
</dbReference>
<evidence type="ECO:0000259" key="4">
    <source>
        <dbReference type="PROSITE" id="PS51031"/>
    </source>
</evidence>
<dbReference type="GO" id="GO:0005634">
    <property type="term" value="C:nucleus"/>
    <property type="evidence" value="ECO:0007669"/>
    <property type="project" value="UniProtKB-SubCell"/>
</dbReference>
<dbReference type="InterPro" id="IPR004210">
    <property type="entry name" value="BESS_motif"/>
</dbReference>
<evidence type="ECO:0000256" key="2">
    <source>
        <dbReference type="SAM" id="MobiDB-lite"/>
    </source>
</evidence>
<dbReference type="SMART" id="SM00595">
    <property type="entry name" value="MADF"/>
    <property type="match status" value="1"/>
</dbReference>
<dbReference type="InterPro" id="IPR006578">
    <property type="entry name" value="MADF-dom"/>
</dbReference>
<reference evidence="5 6" key="1">
    <citation type="submission" date="2019-08" db="EMBL/GenBank/DDBJ databases">
        <authorList>
            <person name="Alioto T."/>
            <person name="Alioto T."/>
            <person name="Gomez Garrido J."/>
        </authorList>
    </citation>
    <scope>NUCLEOTIDE SEQUENCE [LARGE SCALE GENOMIC DNA]</scope>
</reference>
<dbReference type="GO" id="GO:0005667">
    <property type="term" value="C:transcription regulator complex"/>
    <property type="evidence" value="ECO:0007669"/>
    <property type="project" value="TreeGrafter"/>
</dbReference>
<feature type="domain" description="MADF" evidence="3">
    <location>
        <begin position="10"/>
        <end position="113"/>
    </location>
</feature>
<name>A0A5E4NM57_9HEMI</name>
<evidence type="ECO:0000313" key="6">
    <source>
        <dbReference type="Proteomes" id="UP000325440"/>
    </source>
</evidence>
<keyword evidence="1" id="KW-0539">Nucleus</keyword>
<dbReference type="OrthoDB" id="6624968at2759"/>
<protein>
    <submittedName>
        <fullName evidence="5">BESS motif,MADF domain</fullName>
    </submittedName>
</protein>
<dbReference type="GO" id="GO:0006357">
    <property type="term" value="P:regulation of transcription by RNA polymerase II"/>
    <property type="evidence" value="ECO:0007669"/>
    <property type="project" value="TreeGrafter"/>
</dbReference>
<dbReference type="PROSITE" id="PS51031">
    <property type="entry name" value="BESS"/>
    <property type="match status" value="1"/>
</dbReference>
<dbReference type="AlphaFoldDB" id="A0A5E4NM57"/>
<feature type="domain" description="BESS" evidence="4">
    <location>
        <begin position="188"/>
        <end position="227"/>
    </location>
</feature>
<dbReference type="Proteomes" id="UP000325440">
    <property type="component" value="Unassembled WGS sequence"/>
</dbReference>
<dbReference type="PROSITE" id="PS51029">
    <property type="entry name" value="MADF"/>
    <property type="match status" value="1"/>
</dbReference>
<dbReference type="PANTHER" id="PTHR12243">
    <property type="entry name" value="MADF DOMAIN TRANSCRIPTION FACTOR"/>
    <property type="match status" value="1"/>
</dbReference>
<proteinExistence type="predicted"/>
<accession>A0A5E4NM57</accession>